<dbReference type="SUPFAM" id="SSF101148">
    <property type="entry name" value="Plant invertase/pectin methylesterase inhibitor"/>
    <property type="match status" value="1"/>
</dbReference>
<dbReference type="SUPFAM" id="SSF51126">
    <property type="entry name" value="Pectin lyase-like"/>
    <property type="match status" value="1"/>
</dbReference>
<comment type="catalytic activity">
    <reaction evidence="7">
        <text>[(1-&gt;4)-alpha-D-galacturonosyl methyl ester](n) + n H2O = [(1-&gt;4)-alpha-D-galacturonosyl](n) + n methanol + n H(+)</text>
        <dbReference type="Rhea" id="RHEA:22380"/>
        <dbReference type="Rhea" id="RHEA-COMP:14570"/>
        <dbReference type="Rhea" id="RHEA-COMP:14573"/>
        <dbReference type="ChEBI" id="CHEBI:15377"/>
        <dbReference type="ChEBI" id="CHEBI:15378"/>
        <dbReference type="ChEBI" id="CHEBI:17790"/>
        <dbReference type="ChEBI" id="CHEBI:140522"/>
        <dbReference type="ChEBI" id="CHEBI:140523"/>
        <dbReference type="EC" id="3.1.1.11"/>
    </reaction>
</comment>
<dbReference type="Gene3D" id="2.160.20.10">
    <property type="entry name" value="Single-stranded right-handed beta-helix, Pectin lyase-like"/>
    <property type="match status" value="1"/>
</dbReference>
<dbReference type="EC" id="3.1.1.11" evidence="7"/>
<dbReference type="Gene3D" id="1.20.140.40">
    <property type="entry name" value="Invertase/pectin methylesterase inhibitor family protein"/>
    <property type="match status" value="1"/>
</dbReference>
<dbReference type="PROSITE" id="PS00503">
    <property type="entry name" value="PECTINESTERASE_2"/>
    <property type="match status" value="1"/>
</dbReference>
<dbReference type="CDD" id="cd15798">
    <property type="entry name" value="PMEI-like_3"/>
    <property type="match status" value="1"/>
</dbReference>
<dbReference type="InterPro" id="IPR035513">
    <property type="entry name" value="Invertase/methylesterase_inhib"/>
</dbReference>
<dbReference type="GO" id="GO:0042545">
    <property type="term" value="P:cell wall modification"/>
    <property type="evidence" value="ECO:0007669"/>
    <property type="project" value="UniProtKB-UniRule"/>
</dbReference>
<reference evidence="10" key="1">
    <citation type="journal article" date="2016" name="Nature">
        <title>The genome of the seagrass Zostera marina reveals angiosperm adaptation to the sea.</title>
        <authorList>
            <person name="Olsen J.L."/>
            <person name="Rouze P."/>
            <person name="Verhelst B."/>
            <person name="Lin Y.-C."/>
            <person name="Bayer T."/>
            <person name="Collen J."/>
            <person name="Dattolo E."/>
            <person name="De Paoli E."/>
            <person name="Dittami S."/>
            <person name="Maumus F."/>
            <person name="Michel G."/>
            <person name="Kersting A."/>
            <person name="Lauritano C."/>
            <person name="Lohaus R."/>
            <person name="Toepel M."/>
            <person name="Tonon T."/>
            <person name="Vanneste K."/>
            <person name="Amirebrahimi M."/>
            <person name="Brakel J."/>
            <person name="Bostroem C."/>
            <person name="Chovatia M."/>
            <person name="Grimwood J."/>
            <person name="Jenkins J.W."/>
            <person name="Jueterbock A."/>
            <person name="Mraz A."/>
            <person name="Stam W.T."/>
            <person name="Tice H."/>
            <person name="Bornberg-Bauer E."/>
            <person name="Green P.J."/>
            <person name="Pearson G.A."/>
            <person name="Procaccini G."/>
            <person name="Duarte C.M."/>
            <person name="Schmutz J."/>
            <person name="Reusch T.B.H."/>
            <person name="Van de Peer Y."/>
        </authorList>
    </citation>
    <scope>NUCLEOTIDE SEQUENCE [LARGE SCALE GENOMIC DNA]</scope>
    <source>
        <strain evidence="10">cv. Finnish</strain>
    </source>
</reference>
<keyword evidence="5 7" id="KW-0063">Aspartyl esterase</keyword>
<name>A0A0K9P6R2_ZOSMR</name>
<feature type="domain" description="Pectinesterase inhibitor" evidence="8">
    <location>
        <begin position="10"/>
        <end position="153"/>
    </location>
</feature>
<dbReference type="Pfam" id="PF01095">
    <property type="entry name" value="Pectinesterase"/>
    <property type="match status" value="1"/>
</dbReference>
<evidence type="ECO:0000313" key="10">
    <source>
        <dbReference type="Proteomes" id="UP000036987"/>
    </source>
</evidence>
<dbReference type="GO" id="GO:0046910">
    <property type="term" value="F:pectinesterase inhibitor activity"/>
    <property type="evidence" value="ECO:0000318"/>
    <property type="project" value="GO_Central"/>
</dbReference>
<protein>
    <recommendedName>
        <fullName evidence="7">Pectinesterase</fullName>
        <ecNumber evidence="7">3.1.1.11</ecNumber>
    </recommendedName>
</protein>
<gene>
    <name evidence="9" type="ORF">ZOSMA_391G00170</name>
</gene>
<keyword evidence="4 7" id="KW-0378">Hydrolase</keyword>
<keyword evidence="7" id="KW-0134">Cell wall</keyword>
<keyword evidence="7" id="KW-0964">Secreted</keyword>
<evidence type="ECO:0000256" key="3">
    <source>
        <dbReference type="ARBA" id="ARBA00007786"/>
    </source>
</evidence>
<dbReference type="AlphaFoldDB" id="A0A0K9P6R2"/>
<dbReference type="PANTHER" id="PTHR31707">
    <property type="entry name" value="PECTINESTERASE"/>
    <property type="match status" value="1"/>
</dbReference>
<keyword evidence="7" id="KW-0961">Cell wall biogenesis/degradation</keyword>
<evidence type="ECO:0000313" key="9">
    <source>
        <dbReference type="EMBL" id="KMZ63885.1"/>
    </source>
</evidence>
<dbReference type="OMA" id="LYRCAFR"/>
<dbReference type="InterPro" id="IPR000070">
    <property type="entry name" value="Pectinesterase_cat"/>
</dbReference>
<comment type="pathway">
    <text evidence="1 7">Glycan metabolism; pectin degradation; 2-dehydro-3-deoxy-D-gluconate from pectin: step 1/5.</text>
</comment>
<proteinExistence type="inferred from homology"/>
<dbReference type="InterPro" id="IPR033131">
    <property type="entry name" value="Pectinesterase_Asp_AS"/>
</dbReference>
<evidence type="ECO:0000259" key="8">
    <source>
        <dbReference type="SMART" id="SM00856"/>
    </source>
</evidence>
<comment type="similarity">
    <text evidence="3">In the C-terminal section; belongs to the pectinesterase family.</text>
</comment>
<sequence>MSPQSMLLLFLIVFIYQTPSSISTQDFDFLITLGDAVDQLKDMITLVSSFSDLLWGGDKLSASAVADCLDLLDLSIDETTWAISATQEFSKRSAASASSIVRHQHDLRSWLSAVLSNQDTCNQGLSHINILLKTLIVQGMETVTSLISYGLSGIPGEYYGGEARGRNLMGVVENGYPGWVEEMDRRLLHRALGEYMNVDMVVAADGSGDFKTISSAVKSVPDKSEQRIVIYVKSGVYKENVYVHKDKWNIMLIGDGIGSTVITGDRNFVDGWTTYRSATFAVDGKKFMAKDITFENTAGPKKYQAVALRSNSDFSVFYRCEMDGYQDTLYPHSLRQFYRECIIKGTVDFIFGNGAVVFQTCQILARKPLPHQKNTITAQCRNDSNQNTGFTIQYSNITVDEVLEAEVNSLTETYIGRPWRKYSKTVVMESYLGPAIHPKGWLEWNRQKSSLSTLYYAEYKNFGPGSRLENRVNWPGFHVIETIEEAMKFTVTQLIDGESWLPGTGVKYVDIPM</sequence>
<comment type="function">
    <text evidence="7">Acts in the modification of cell walls via demethylesterification of cell wall pectin.</text>
</comment>
<organism evidence="9 10">
    <name type="scientific">Zostera marina</name>
    <name type="common">Eelgrass</name>
    <dbReference type="NCBI Taxonomy" id="29655"/>
    <lineage>
        <taxon>Eukaryota</taxon>
        <taxon>Viridiplantae</taxon>
        <taxon>Streptophyta</taxon>
        <taxon>Embryophyta</taxon>
        <taxon>Tracheophyta</taxon>
        <taxon>Spermatophyta</taxon>
        <taxon>Magnoliopsida</taxon>
        <taxon>Liliopsida</taxon>
        <taxon>Zosteraceae</taxon>
        <taxon>Zostera</taxon>
    </lineage>
</organism>
<dbReference type="SMART" id="SM00856">
    <property type="entry name" value="PMEI"/>
    <property type="match status" value="1"/>
</dbReference>
<evidence type="ECO:0000256" key="2">
    <source>
        <dbReference type="ARBA" id="ARBA00006027"/>
    </source>
</evidence>
<keyword evidence="10" id="KW-1185">Reference proteome</keyword>
<evidence type="ECO:0000256" key="4">
    <source>
        <dbReference type="ARBA" id="ARBA00022801"/>
    </source>
</evidence>
<dbReference type="Pfam" id="PF04043">
    <property type="entry name" value="PMEI"/>
    <property type="match status" value="1"/>
</dbReference>
<dbReference type="Proteomes" id="UP000036987">
    <property type="component" value="Unassembled WGS sequence"/>
</dbReference>
<dbReference type="InterPro" id="IPR012334">
    <property type="entry name" value="Pectin_lyas_fold"/>
</dbReference>
<evidence type="ECO:0000256" key="7">
    <source>
        <dbReference type="RuleBase" id="RU000589"/>
    </source>
</evidence>
<accession>A0A0K9P6R2</accession>
<dbReference type="GO" id="GO:0030599">
    <property type="term" value="F:pectinesterase activity"/>
    <property type="evidence" value="ECO:0000318"/>
    <property type="project" value="GO_Central"/>
</dbReference>
<evidence type="ECO:0000256" key="5">
    <source>
        <dbReference type="ARBA" id="ARBA00023085"/>
    </source>
</evidence>
<dbReference type="FunFam" id="2.160.20.10:FF:000001">
    <property type="entry name" value="Pectinesterase"/>
    <property type="match status" value="1"/>
</dbReference>
<dbReference type="STRING" id="29655.A0A0K9P6R2"/>
<feature type="active site" evidence="6">
    <location>
        <position position="348"/>
    </location>
</feature>
<comment type="similarity">
    <text evidence="2">In the N-terminal section; belongs to the PMEI family.</text>
</comment>
<comment type="caution">
    <text evidence="9">The sequence shown here is derived from an EMBL/GenBank/DDBJ whole genome shotgun (WGS) entry which is preliminary data.</text>
</comment>
<dbReference type="GO" id="GO:0045490">
    <property type="term" value="P:pectin catabolic process"/>
    <property type="evidence" value="ECO:0007669"/>
    <property type="project" value="UniProtKB-UniRule"/>
</dbReference>
<evidence type="ECO:0000256" key="1">
    <source>
        <dbReference type="ARBA" id="ARBA00005184"/>
    </source>
</evidence>
<dbReference type="OrthoDB" id="2019149at2759"/>
<dbReference type="InterPro" id="IPR018040">
    <property type="entry name" value="Pectinesterase_Tyr_AS"/>
</dbReference>
<dbReference type="PROSITE" id="PS00800">
    <property type="entry name" value="PECTINESTERASE_1"/>
    <property type="match status" value="1"/>
</dbReference>
<comment type="subcellular location">
    <subcellularLocation>
        <location evidence="7">Secreted</location>
        <location evidence="7">Cell wall</location>
    </subcellularLocation>
</comment>
<feature type="chain" id="PRO_5005393831" description="Pectinesterase" evidence="7">
    <location>
        <begin position="24"/>
        <end position="513"/>
    </location>
</feature>
<keyword evidence="7" id="KW-0732">Signal</keyword>
<dbReference type="InterPro" id="IPR011050">
    <property type="entry name" value="Pectin_lyase_fold/virulence"/>
</dbReference>
<feature type="signal peptide" evidence="7">
    <location>
        <begin position="1"/>
        <end position="23"/>
    </location>
</feature>
<evidence type="ECO:0000256" key="6">
    <source>
        <dbReference type="PROSITE-ProRule" id="PRU10040"/>
    </source>
</evidence>
<dbReference type="EMBL" id="LFYR01001195">
    <property type="protein sequence ID" value="KMZ63885.1"/>
    <property type="molecule type" value="Genomic_DNA"/>
</dbReference>
<dbReference type="UniPathway" id="UPA00545">
    <property type="reaction ID" value="UER00823"/>
</dbReference>
<dbReference type="InterPro" id="IPR006501">
    <property type="entry name" value="Pectinesterase_inhib_dom"/>
</dbReference>